<accession>A0ABQ3KYA7</accession>
<keyword evidence="2" id="KW-1185">Reference proteome</keyword>
<evidence type="ECO:0000313" key="1">
    <source>
        <dbReference type="EMBL" id="GHG70049.1"/>
    </source>
</evidence>
<protein>
    <recommendedName>
        <fullName evidence="3">DUF3806 domain-containing protein</fullName>
    </recommendedName>
</protein>
<dbReference type="RefSeq" id="WP_229833521.1">
    <property type="nucleotide sequence ID" value="NZ_BNAO01000004.1"/>
</dbReference>
<organism evidence="1 2">
    <name type="scientific">Alishewanella longhuensis</name>
    <dbReference type="NCBI Taxonomy" id="1091037"/>
    <lineage>
        <taxon>Bacteria</taxon>
        <taxon>Pseudomonadati</taxon>
        <taxon>Pseudomonadota</taxon>
        <taxon>Gammaproteobacteria</taxon>
        <taxon>Alteromonadales</taxon>
        <taxon>Alteromonadaceae</taxon>
        <taxon>Alishewanella</taxon>
    </lineage>
</organism>
<gene>
    <name evidence="1" type="ORF">GCM10010919_20430</name>
</gene>
<evidence type="ECO:0000313" key="2">
    <source>
        <dbReference type="Proteomes" id="UP000659697"/>
    </source>
</evidence>
<name>A0ABQ3KYA7_9ALTE</name>
<comment type="caution">
    <text evidence="1">The sequence shown here is derived from an EMBL/GenBank/DDBJ whole genome shotgun (WGS) entry which is preliminary data.</text>
</comment>
<sequence>MMQSQELSDLMQASAQDAKIYAAEQHQISLEGDLASLSQVDQLLSQLHTAQQTKAHSSEMLFTLCNIMGAYVGEIFIHNVGGHWQSNNIDQTAPYMAVGFGDKEFPFASVCYHKITNDNSISLQAYVQQAKQNAMQ</sequence>
<dbReference type="Proteomes" id="UP000659697">
    <property type="component" value="Unassembled WGS sequence"/>
</dbReference>
<reference evidence="2" key="1">
    <citation type="journal article" date="2019" name="Int. J. Syst. Evol. Microbiol.">
        <title>The Global Catalogue of Microorganisms (GCM) 10K type strain sequencing project: providing services to taxonomists for standard genome sequencing and annotation.</title>
        <authorList>
            <consortium name="The Broad Institute Genomics Platform"/>
            <consortium name="The Broad Institute Genome Sequencing Center for Infectious Disease"/>
            <person name="Wu L."/>
            <person name="Ma J."/>
        </authorList>
    </citation>
    <scope>NUCLEOTIDE SEQUENCE [LARGE SCALE GENOMIC DNA]</scope>
    <source>
        <strain evidence="2">CGMCC 1.7003</strain>
    </source>
</reference>
<proteinExistence type="predicted"/>
<dbReference type="EMBL" id="BNAO01000004">
    <property type="protein sequence ID" value="GHG70049.1"/>
    <property type="molecule type" value="Genomic_DNA"/>
</dbReference>
<evidence type="ECO:0008006" key="3">
    <source>
        <dbReference type="Google" id="ProtNLM"/>
    </source>
</evidence>